<organism evidence="1 2">
    <name type="scientific">Sclerotinia borealis (strain F-4128)</name>
    <dbReference type="NCBI Taxonomy" id="1432307"/>
    <lineage>
        <taxon>Eukaryota</taxon>
        <taxon>Fungi</taxon>
        <taxon>Dikarya</taxon>
        <taxon>Ascomycota</taxon>
        <taxon>Pezizomycotina</taxon>
        <taxon>Leotiomycetes</taxon>
        <taxon>Helotiales</taxon>
        <taxon>Sclerotiniaceae</taxon>
        <taxon>Sclerotinia</taxon>
    </lineage>
</organism>
<reference evidence="1 2" key="1">
    <citation type="journal article" date="2014" name="Genome Announc.">
        <title>Draft genome sequence of Sclerotinia borealis, a psychrophilic plant pathogenic fungus.</title>
        <authorList>
            <person name="Mardanov A.V."/>
            <person name="Beletsky A.V."/>
            <person name="Kadnikov V.V."/>
            <person name="Ignatov A.N."/>
            <person name="Ravin N.V."/>
        </authorList>
    </citation>
    <scope>NUCLEOTIDE SEQUENCE [LARGE SCALE GENOMIC DNA]</scope>
    <source>
        <strain evidence="2">F-4157</strain>
    </source>
</reference>
<keyword evidence="2" id="KW-1185">Reference proteome</keyword>
<name>W9C7K7_SCLBF</name>
<dbReference type="AlphaFoldDB" id="W9C7K7"/>
<sequence length="287" mass="31681">MKPPHDRHKEPSNIRDTIVEEVDPLGSLRDLVLNHRLNILSLLLFVILPFNIFHRPAAEVVCLAFFQNDVSMFALDMTDYGISANQEHLYQQAVSSRGHKTTYNQRHSLSHVESSSWSASPLSPLKPEAIRAMLGLRRSGVHKTEPQTSCSKICLGVVRLGTSNAPSTGARETKCVMEQNIGSSTSVEKNIVLQVSVSSIWGHGAVNQLKVGASLISSVVVHCDLQHEHVPPFAIRAAYNQQARILIVDRITMLKVLFKTTSSIDAVQSTITLIHSMNLVIVKIIVL</sequence>
<evidence type="ECO:0000313" key="1">
    <source>
        <dbReference type="EMBL" id="ESZ90570.1"/>
    </source>
</evidence>
<dbReference type="EMBL" id="AYSA01000604">
    <property type="protein sequence ID" value="ESZ90570.1"/>
    <property type="molecule type" value="Genomic_DNA"/>
</dbReference>
<comment type="caution">
    <text evidence="1">The sequence shown here is derived from an EMBL/GenBank/DDBJ whole genome shotgun (WGS) entry which is preliminary data.</text>
</comment>
<proteinExistence type="predicted"/>
<gene>
    <name evidence="1" type="ORF">SBOR_9038</name>
</gene>
<evidence type="ECO:0000313" key="2">
    <source>
        <dbReference type="Proteomes" id="UP000019487"/>
    </source>
</evidence>
<protein>
    <submittedName>
        <fullName evidence="1">Uncharacterized protein</fullName>
    </submittedName>
</protein>
<dbReference type="HOGENOM" id="CLU_970316_0_0_1"/>
<dbReference type="Proteomes" id="UP000019487">
    <property type="component" value="Unassembled WGS sequence"/>
</dbReference>
<accession>W9C7K7</accession>